<dbReference type="EMBL" id="SGXA01000001">
    <property type="protein sequence ID" value="RZS74924.1"/>
    <property type="molecule type" value="Genomic_DNA"/>
</dbReference>
<evidence type="ECO:0000313" key="2">
    <source>
        <dbReference type="Proteomes" id="UP000293874"/>
    </source>
</evidence>
<comment type="caution">
    <text evidence="1">The sequence shown here is derived from an EMBL/GenBank/DDBJ whole genome shotgun (WGS) entry which is preliminary data.</text>
</comment>
<dbReference type="OrthoDB" id="9157032at2"/>
<dbReference type="InterPro" id="IPR054272">
    <property type="entry name" value="DUF7003"/>
</dbReference>
<organism evidence="1 2">
    <name type="scientific">Pseudobacter ginsenosidimutans</name>
    <dbReference type="NCBI Taxonomy" id="661488"/>
    <lineage>
        <taxon>Bacteria</taxon>
        <taxon>Pseudomonadati</taxon>
        <taxon>Bacteroidota</taxon>
        <taxon>Chitinophagia</taxon>
        <taxon>Chitinophagales</taxon>
        <taxon>Chitinophagaceae</taxon>
        <taxon>Pseudobacter</taxon>
    </lineage>
</organism>
<keyword evidence="2" id="KW-1185">Reference proteome</keyword>
<reference evidence="1 2" key="1">
    <citation type="submission" date="2019-02" db="EMBL/GenBank/DDBJ databases">
        <title>Genomic Encyclopedia of Type Strains, Phase IV (KMG-IV): sequencing the most valuable type-strain genomes for metagenomic binning, comparative biology and taxonomic classification.</title>
        <authorList>
            <person name="Goeker M."/>
        </authorList>
    </citation>
    <scope>NUCLEOTIDE SEQUENCE [LARGE SCALE GENOMIC DNA]</scope>
    <source>
        <strain evidence="1 2">DSM 18116</strain>
    </source>
</reference>
<gene>
    <name evidence="1" type="ORF">EV199_0776</name>
</gene>
<proteinExistence type="predicted"/>
<name>A0A4Q7N2E1_9BACT</name>
<dbReference type="Proteomes" id="UP000293874">
    <property type="component" value="Unassembled WGS sequence"/>
</dbReference>
<accession>A0A4Q7N2E1</accession>
<dbReference type="AlphaFoldDB" id="A0A4Q7N2E1"/>
<sequence>MAPKKHKEAFTAKEILEQLDSAARQFSFPMLDNGYLYPVTARLSAYRNESHWRIVIEVIGFNYRGGGHNGIENCLYIFGNDLKHKPGLDNANFLSLTADSPEGNTFDRETESYLDPSINTILVRGNAITLSHDPAFYEAKGIHLEDPGKIMIWEMMRGLLPEHRNQFLATEEDIKQRIPAGLPLFIRLDDWNHPDLANEEKPGKNETFIMLADALETGDKKIFKPTQTTNTHWSNWPEGGTL</sequence>
<dbReference type="RefSeq" id="WP_130539346.1">
    <property type="nucleotide sequence ID" value="NZ_CP042431.1"/>
</dbReference>
<dbReference type="Pfam" id="PF22535">
    <property type="entry name" value="DUF7003"/>
    <property type="match status" value="1"/>
</dbReference>
<evidence type="ECO:0000313" key="1">
    <source>
        <dbReference type="EMBL" id="RZS74924.1"/>
    </source>
</evidence>
<protein>
    <submittedName>
        <fullName evidence="1">Uncharacterized protein</fullName>
    </submittedName>
</protein>